<proteinExistence type="predicted"/>
<organism evidence="1 2">
    <name type="scientific">Panagrolaimus sp. JU765</name>
    <dbReference type="NCBI Taxonomy" id="591449"/>
    <lineage>
        <taxon>Eukaryota</taxon>
        <taxon>Metazoa</taxon>
        <taxon>Ecdysozoa</taxon>
        <taxon>Nematoda</taxon>
        <taxon>Chromadorea</taxon>
        <taxon>Rhabditida</taxon>
        <taxon>Tylenchina</taxon>
        <taxon>Panagrolaimomorpha</taxon>
        <taxon>Panagrolaimoidea</taxon>
        <taxon>Panagrolaimidae</taxon>
        <taxon>Panagrolaimus</taxon>
    </lineage>
</organism>
<dbReference type="Proteomes" id="UP000887576">
    <property type="component" value="Unplaced"/>
</dbReference>
<name>A0AC34RBG4_9BILA</name>
<dbReference type="WBParaSite" id="JU765_v2.g52.t1">
    <property type="protein sequence ID" value="JU765_v2.g52.t1"/>
    <property type="gene ID" value="JU765_v2.g52"/>
</dbReference>
<sequence>FKNLSHREDKVVNLLMVSVIQQTKLRIPPCQTFDVNATTVQITVDPVHDQVLLFIKSNRVEYFVKNSPTSQILFDSIAATLNARLSDAPFDFRFQSADTGSKVEFRNQTWQLGVFLGITVGFAVIVAIAAFVAHKNRIAADAVADRHLKAQQIRQKTDQNFEIEQS</sequence>
<accession>A0AC34RBG4</accession>
<evidence type="ECO:0000313" key="1">
    <source>
        <dbReference type="Proteomes" id="UP000887576"/>
    </source>
</evidence>
<protein>
    <submittedName>
        <fullName evidence="2">Uncharacterized protein</fullName>
    </submittedName>
</protein>
<evidence type="ECO:0000313" key="2">
    <source>
        <dbReference type="WBParaSite" id="JU765_v2.g52.t1"/>
    </source>
</evidence>
<reference evidence="2" key="1">
    <citation type="submission" date="2022-11" db="UniProtKB">
        <authorList>
            <consortium name="WormBaseParasite"/>
        </authorList>
    </citation>
    <scope>IDENTIFICATION</scope>
</reference>